<feature type="compositionally biased region" description="Low complexity" evidence="1">
    <location>
        <begin position="1210"/>
        <end position="1222"/>
    </location>
</feature>
<keyword evidence="4" id="KW-0548">Nucleotidyltransferase</keyword>
<feature type="domain" description="Reverse transcriptase" evidence="2">
    <location>
        <begin position="290"/>
        <end position="561"/>
    </location>
</feature>
<dbReference type="PROSITE" id="PS50879">
    <property type="entry name" value="RNASE_H_1"/>
    <property type="match status" value="1"/>
</dbReference>
<dbReference type="Proteomes" id="UP000499080">
    <property type="component" value="Unassembled WGS sequence"/>
</dbReference>
<reference evidence="4 5" key="1">
    <citation type="journal article" date="2019" name="Sci. Rep.">
        <title>Orb-weaving spider Araneus ventricosus genome elucidates the spidroin gene catalogue.</title>
        <authorList>
            <person name="Kono N."/>
            <person name="Nakamura H."/>
            <person name="Ohtoshi R."/>
            <person name="Moran D.A.P."/>
            <person name="Shinohara A."/>
            <person name="Yoshida Y."/>
            <person name="Fujiwara M."/>
            <person name="Mori M."/>
            <person name="Tomita M."/>
            <person name="Arakawa K."/>
        </authorList>
    </citation>
    <scope>NUCLEOTIDE SEQUENCE [LARGE SCALE GENOMIC DNA]</scope>
</reference>
<comment type="caution">
    <text evidence="4">The sequence shown here is derived from an EMBL/GenBank/DDBJ whole genome shotgun (WGS) entry which is preliminary data.</text>
</comment>
<feature type="compositionally biased region" description="Polar residues" evidence="1">
    <location>
        <begin position="1231"/>
        <end position="1242"/>
    </location>
</feature>
<evidence type="ECO:0000313" key="4">
    <source>
        <dbReference type="EMBL" id="GBL68212.1"/>
    </source>
</evidence>
<dbReference type="GO" id="GO:0003964">
    <property type="term" value="F:RNA-directed DNA polymerase activity"/>
    <property type="evidence" value="ECO:0007669"/>
    <property type="project" value="UniProtKB-KW"/>
</dbReference>
<dbReference type="PANTHER" id="PTHR36688:SF1">
    <property type="entry name" value="ENDONUCLEASE_EXONUCLEASE_PHOSPHATASE DOMAIN-CONTAINING PROTEIN"/>
    <property type="match status" value="1"/>
</dbReference>
<proteinExistence type="predicted"/>
<protein>
    <submittedName>
        <fullName evidence="4">Putative RNA-directed DNA polymerase from transposon X-element</fullName>
    </submittedName>
</protein>
<name>A0A4Y1ZU68_ARAVE</name>
<dbReference type="CDD" id="cd09276">
    <property type="entry name" value="Rnase_HI_RT_non_LTR"/>
    <property type="match status" value="1"/>
</dbReference>
<keyword evidence="5" id="KW-1185">Reference proteome</keyword>
<evidence type="ECO:0000259" key="3">
    <source>
        <dbReference type="PROSITE" id="PS50879"/>
    </source>
</evidence>
<dbReference type="GO" id="GO:0003676">
    <property type="term" value="F:nucleic acid binding"/>
    <property type="evidence" value="ECO:0007669"/>
    <property type="project" value="InterPro"/>
</dbReference>
<dbReference type="GO" id="GO:0004523">
    <property type="term" value="F:RNA-DNA hybrid ribonuclease activity"/>
    <property type="evidence" value="ECO:0007669"/>
    <property type="project" value="InterPro"/>
</dbReference>
<dbReference type="SUPFAM" id="SSF57756">
    <property type="entry name" value="Retrovirus zinc finger-like domains"/>
    <property type="match status" value="1"/>
</dbReference>
<feature type="region of interest" description="Disordered" evidence="1">
    <location>
        <begin position="1208"/>
        <end position="1263"/>
    </location>
</feature>
<dbReference type="InterPro" id="IPR000477">
    <property type="entry name" value="RT_dom"/>
</dbReference>
<dbReference type="InterPro" id="IPR052560">
    <property type="entry name" value="RdDP_mobile_element"/>
</dbReference>
<dbReference type="Gene3D" id="3.30.420.10">
    <property type="entry name" value="Ribonuclease H-like superfamily/Ribonuclease H"/>
    <property type="match status" value="1"/>
</dbReference>
<feature type="domain" description="RNase H type-1" evidence="3">
    <location>
        <begin position="772"/>
        <end position="900"/>
    </location>
</feature>
<sequence>MALAPLNPNQPTVGGDLYNSDHFPLIVSHADSGGAIQLPPRYLFQRADWAAFQQLAVVTEAMVNTADISSAVQNVVDILIHAADNTIPKSSPRLRKFRRPWWNEACRDSYRNQRKCWSIFRRYPTTENLVAFKRARAFARRIRRRSQRESWIKYVSSITSSTSSKQLWKKVKAANGVYKEFSIPVLNTGHASYSSPLDVANILGQTFAEVSAVDSYSPAFLAIKNRAERMPLSFSSRQSFPYNCEFKMFELQTALSQAHDSSPGPDGIAYNMLRHLDAVSLSNLLHLFNRVWGEQSFPRQWQEAVVIPILKPGKDPANPLHYRPIALTSVLCKTLERMVNARLVFELEKQGCIPPLQSGFRRGRSTFDNIVYLETQIRNAFVRRNHLVSIFFDVEKAYDRTWRHGILRKLYNLGFKGNLPLFIKRFLSSRTFRVRLGNFYSDPFNQVEGVPQGCVLSVTLFILHFSEILNHLPPSVTGTLYVDDLQISCQGCNMRLIERQLQNAINKIVSWCDENGHALSAEKSKCVHFCRKRSIHADPILSIRNTAIPIVDEIRFLGVIFDRKLTFLPHILQLRRKCEKSLNILKVLSCTSWGADRTSLLRIYQAVVLSRIDYGCLVYGSATSAALRRLDTVHHSALRICSGAFRTSPVESLYTICHQLPLHLRRKKLSLQYYFRSLSHSQHPTSHMTLPAALRRIYNSRPSHILPFCERVKSIIQDSELNFPDIQTVDFQIFPPWNIPQFSFINPFSGFDKNKTSPVIYQQLFSFHRYRYSSYRPIFTDGSKAVGHVGCGIIFDADISSFRLHTSFSILTAELVAIFYALQKISLSTQRQFCIYTDSMSSLETLCHPHFQMHPVAMEILGLLQTLQHRGFCILFCWIPSHVGIAGNEQADHSAKTAASLLHREIPYCDVKKSVARRIFSLWQETWDLQVRNKLHYIKPFIGLWPVLPTRGADVKLTRLRIGHTRVTHKYLLFGERTPMCPTFERAITETVGEVKSTKKLRSGDLLVEVQSRKQSQQIVKLKKFSTISITVSPHASLNSSKGVITCGELLNVPTEEILKELQGQGVSHVRRISIRRDGQLLNTKHLILTFDSAKLPEHIKAGYMRLSVRAYIPNPLRCFKCQRFGHSKTSCRGTLTCARCAEVGHDSSQCTAAEKCVNCKDAHTSFSRNCSTWKLEKEIITTKIKKQISYPEARKLVKSMTPTPGNSYVSVAKKSASAPSADRNKDASVVSISKPSESLTRASPPMTNLPIPSTPPVAPVSEEALASPDLTDFTLVINKKS</sequence>
<gene>
    <name evidence="4" type="primary">X-elementORF2_86</name>
    <name evidence="4" type="ORF">AVEN_38067_1</name>
</gene>
<dbReference type="Pfam" id="PF00075">
    <property type="entry name" value="RNase_H"/>
    <property type="match status" value="1"/>
</dbReference>
<dbReference type="SMART" id="SM00343">
    <property type="entry name" value="ZnF_C2HC"/>
    <property type="match status" value="2"/>
</dbReference>
<dbReference type="InterPro" id="IPR036875">
    <property type="entry name" value="Znf_CCHC_sf"/>
</dbReference>
<dbReference type="PROSITE" id="PS50878">
    <property type="entry name" value="RT_POL"/>
    <property type="match status" value="1"/>
</dbReference>
<dbReference type="InterPro" id="IPR002156">
    <property type="entry name" value="RNaseH_domain"/>
</dbReference>
<dbReference type="InterPro" id="IPR036397">
    <property type="entry name" value="RNaseH_sf"/>
</dbReference>
<dbReference type="CDD" id="cd01650">
    <property type="entry name" value="RT_nLTR_like"/>
    <property type="match status" value="1"/>
</dbReference>
<keyword evidence="4" id="KW-0695">RNA-directed DNA polymerase</keyword>
<dbReference type="GO" id="GO:0008270">
    <property type="term" value="F:zinc ion binding"/>
    <property type="evidence" value="ECO:0007669"/>
    <property type="project" value="InterPro"/>
</dbReference>
<organism evidence="4 5">
    <name type="scientific">Araneus ventricosus</name>
    <name type="common">Orbweaver spider</name>
    <name type="synonym">Epeira ventricosa</name>
    <dbReference type="NCBI Taxonomy" id="182803"/>
    <lineage>
        <taxon>Eukaryota</taxon>
        <taxon>Metazoa</taxon>
        <taxon>Ecdysozoa</taxon>
        <taxon>Arthropoda</taxon>
        <taxon>Chelicerata</taxon>
        <taxon>Arachnida</taxon>
        <taxon>Araneae</taxon>
        <taxon>Araneomorphae</taxon>
        <taxon>Entelegynae</taxon>
        <taxon>Araneoidea</taxon>
        <taxon>Araneidae</taxon>
        <taxon>Araneus</taxon>
    </lineage>
</organism>
<evidence type="ECO:0000256" key="1">
    <source>
        <dbReference type="SAM" id="MobiDB-lite"/>
    </source>
</evidence>
<dbReference type="PANTHER" id="PTHR36688">
    <property type="entry name" value="ENDO/EXONUCLEASE/PHOSPHATASE DOMAIN-CONTAINING PROTEIN"/>
    <property type="match status" value="1"/>
</dbReference>
<dbReference type="SUPFAM" id="SSF53098">
    <property type="entry name" value="Ribonuclease H-like"/>
    <property type="match status" value="1"/>
</dbReference>
<evidence type="ECO:0000313" key="5">
    <source>
        <dbReference type="Proteomes" id="UP000499080"/>
    </source>
</evidence>
<accession>A0A4Y1ZU68</accession>
<evidence type="ECO:0000259" key="2">
    <source>
        <dbReference type="PROSITE" id="PS50878"/>
    </source>
</evidence>
<dbReference type="OrthoDB" id="6436749at2759"/>
<dbReference type="InterPro" id="IPR012337">
    <property type="entry name" value="RNaseH-like_sf"/>
</dbReference>
<dbReference type="InterPro" id="IPR001878">
    <property type="entry name" value="Znf_CCHC"/>
</dbReference>
<dbReference type="EMBL" id="BGPR01077968">
    <property type="protein sequence ID" value="GBL68212.1"/>
    <property type="molecule type" value="Genomic_DNA"/>
</dbReference>
<dbReference type="Pfam" id="PF00078">
    <property type="entry name" value="RVT_1"/>
    <property type="match status" value="1"/>
</dbReference>
<keyword evidence="4" id="KW-0808">Transferase</keyword>